<proteinExistence type="predicted"/>
<keyword evidence="3" id="KW-1185">Reference proteome</keyword>
<name>A0A2A9FD71_9PSEU</name>
<gene>
    <name evidence="2" type="ORF">ATK36_4258</name>
</gene>
<dbReference type="GO" id="GO:0003677">
    <property type="term" value="F:DNA binding"/>
    <property type="evidence" value="ECO:0007669"/>
    <property type="project" value="UniProtKB-KW"/>
</dbReference>
<dbReference type="InterPro" id="IPR011129">
    <property type="entry name" value="CSD"/>
</dbReference>
<evidence type="ECO:0000259" key="1">
    <source>
        <dbReference type="PROSITE" id="PS51857"/>
    </source>
</evidence>
<comment type="caution">
    <text evidence="2">The sequence shown here is derived from an EMBL/GenBank/DDBJ whole genome shotgun (WGS) entry which is preliminary data.</text>
</comment>
<dbReference type="RefSeq" id="WP_098513084.1">
    <property type="nucleotide sequence ID" value="NZ_JBIAKZ010000001.1"/>
</dbReference>
<feature type="domain" description="CSD" evidence="1">
    <location>
        <begin position="2"/>
        <end position="66"/>
    </location>
</feature>
<dbReference type="Gene3D" id="2.40.50.140">
    <property type="entry name" value="Nucleic acid-binding proteins"/>
    <property type="match status" value="1"/>
</dbReference>
<dbReference type="SMART" id="SM00357">
    <property type="entry name" value="CSP"/>
    <property type="match status" value="1"/>
</dbReference>
<dbReference type="Pfam" id="PF00313">
    <property type="entry name" value="CSD"/>
    <property type="match status" value="1"/>
</dbReference>
<evidence type="ECO:0000313" key="2">
    <source>
        <dbReference type="EMBL" id="PFG49128.1"/>
    </source>
</evidence>
<accession>A0A2A9FD71</accession>
<dbReference type="InterPro" id="IPR002059">
    <property type="entry name" value="CSP_DNA-bd"/>
</dbReference>
<keyword evidence="2" id="KW-0238">DNA-binding</keyword>
<dbReference type="AlphaFoldDB" id="A0A2A9FD71"/>
<dbReference type="PRINTS" id="PR00050">
    <property type="entry name" value="COLDSHOCK"/>
</dbReference>
<organism evidence="2 3">
    <name type="scientific">Amycolatopsis sulphurea</name>
    <dbReference type="NCBI Taxonomy" id="76022"/>
    <lineage>
        <taxon>Bacteria</taxon>
        <taxon>Bacillati</taxon>
        <taxon>Actinomycetota</taxon>
        <taxon>Actinomycetes</taxon>
        <taxon>Pseudonocardiales</taxon>
        <taxon>Pseudonocardiaceae</taxon>
        <taxon>Amycolatopsis</taxon>
    </lineage>
</organism>
<evidence type="ECO:0000313" key="3">
    <source>
        <dbReference type="Proteomes" id="UP000243542"/>
    </source>
</evidence>
<protein>
    <submittedName>
        <fullName evidence="2">Putative cold-shock DNA-binding protein</fullName>
    </submittedName>
</protein>
<dbReference type="PROSITE" id="PS51857">
    <property type="entry name" value="CSD_2"/>
    <property type="match status" value="1"/>
</dbReference>
<dbReference type="Proteomes" id="UP000243542">
    <property type="component" value="Unassembled WGS sequence"/>
</dbReference>
<sequence>MVATGKVSRFDDVRGYGFISLDSGGEDAFLHVNDLTFDKRLVVPGARVEFLLEEGDRGLKASQVRLAEQPAAPVGSFAGSHEQDELCDLLSTSQLTAELTERLLFAVPTLTGEQIVAVRKAVVGVAQVHRWIDD</sequence>
<dbReference type="SUPFAM" id="SSF50249">
    <property type="entry name" value="Nucleic acid-binding proteins"/>
    <property type="match status" value="1"/>
</dbReference>
<dbReference type="EMBL" id="PDJK01000002">
    <property type="protein sequence ID" value="PFG49128.1"/>
    <property type="molecule type" value="Genomic_DNA"/>
</dbReference>
<dbReference type="InterPro" id="IPR012340">
    <property type="entry name" value="NA-bd_OB-fold"/>
</dbReference>
<reference evidence="2 3" key="1">
    <citation type="submission" date="2017-10" db="EMBL/GenBank/DDBJ databases">
        <title>Sequencing the genomes of 1000 actinobacteria strains.</title>
        <authorList>
            <person name="Klenk H.-P."/>
        </authorList>
    </citation>
    <scope>NUCLEOTIDE SEQUENCE [LARGE SCALE GENOMIC DNA]</scope>
    <source>
        <strain evidence="2 3">DSM 46092</strain>
    </source>
</reference>